<organism evidence="2">
    <name type="scientific">Rhizophora mucronata</name>
    <name type="common">Asiatic mangrove</name>
    <dbReference type="NCBI Taxonomy" id="61149"/>
    <lineage>
        <taxon>Eukaryota</taxon>
        <taxon>Viridiplantae</taxon>
        <taxon>Streptophyta</taxon>
        <taxon>Embryophyta</taxon>
        <taxon>Tracheophyta</taxon>
        <taxon>Spermatophyta</taxon>
        <taxon>Magnoliopsida</taxon>
        <taxon>eudicotyledons</taxon>
        <taxon>Gunneridae</taxon>
        <taxon>Pentapetalae</taxon>
        <taxon>rosids</taxon>
        <taxon>fabids</taxon>
        <taxon>Malpighiales</taxon>
        <taxon>Rhizophoraceae</taxon>
        <taxon>Rhizophora</taxon>
    </lineage>
</organism>
<protein>
    <submittedName>
        <fullName evidence="2">Uncharacterized protein</fullName>
    </submittedName>
</protein>
<proteinExistence type="predicted"/>
<accession>A0A2P2MQA4</accession>
<name>A0A2P2MQA4_RHIMU</name>
<sequence length="69" mass="7328">MPISSSAPPSGEFSAGKANKLWPSSSEKKKKKHKKMGMENLGDWAASSVGTNFIPHVITVNAGEVCIID</sequence>
<reference evidence="2" key="1">
    <citation type="submission" date="2018-02" db="EMBL/GenBank/DDBJ databases">
        <title>Rhizophora mucronata_Transcriptome.</title>
        <authorList>
            <person name="Meera S.P."/>
            <person name="Sreeshan A."/>
            <person name="Augustine A."/>
        </authorList>
    </citation>
    <scope>NUCLEOTIDE SEQUENCE</scope>
    <source>
        <tissue evidence="2">Leaf</tissue>
    </source>
</reference>
<evidence type="ECO:0000313" key="2">
    <source>
        <dbReference type="EMBL" id="MBX32397.1"/>
    </source>
</evidence>
<evidence type="ECO:0000256" key="1">
    <source>
        <dbReference type="SAM" id="MobiDB-lite"/>
    </source>
</evidence>
<dbReference type="AlphaFoldDB" id="A0A2P2MQA4"/>
<feature type="region of interest" description="Disordered" evidence="1">
    <location>
        <begin position="1"/>
        <end position="36"/>
    </location>
</feature>
<dbReference type="EMBL" id="GGEC01051913">
    <property type="protein sequence ID" value="MBX32397.1"/>
    <property type="molecule type" value="Transcribed_RNA"/>
</dbReference>